<comment type="caution">
    <text evidence="1">The sequence shown here is derived from an EMBL/GenBank/DDBJ whole genome shotgun (WGS) entry which is preliminary data.</text>
</comment>
<sequence>MPGAFYEPHEEAMVSGLWPLELLQDPARQPRVVSSALEFLRELVIGHHLEDFVVLPHGTDLLDLRFEDCIPEDVRSCLRNCRSAHEFISNILEHPKMLDKYRADVEYIDPARQQHDILRKDKLDLGKRIREALRMAQAGEVDARLLYLAEMRLKQEAPHPIGGEKVKTICTRDFKDVLGPLATWTLYWDRYDEGFFAGGRCSGKGVHIDQVLWSNVGRNYQGYKLVAAWPKGEVSKQVAMEFFDTLFAPPLRPRELEALHKAAKVVLLRPGDVYMFSGGVAHTVICASEEMCLGVYESFVTLHPEHVEHFLHTADLEGPYFLDSYSMSPRSFRDTKDDCLDQLEAHGPFGGGVWRD</sequence>
<proteinExistence type="predicted"/>
<evidence type="ECO:0000313" key="2">
    <source>
        <dbReference type="Proteomes" id="UP001178507"/>
    </source>
</evidence>
<reference evidence="1" key="1">
    <citation type="submission" date="2023-08" db="EMBL/GenBank/DDBJ databases">
        <authorList>
            <person name="Chen Y."/>
            <person name="Shah S."/>
            <person name="Dougan E. K."/>
            <person name="Thang M."/>
            <person name="Chan C."/>
        </authorList>
    </citation>
    <scope>NUCLEOTIDE SEQUENCE</scope>
</reference>
<name>A0AA36HUR5_9DINO</name>
<dbReference type="EMBL" id="CAUJNA010000336">
    <property type="protein sequence ID" value="CAJ1375724.1"/>
    <property type="molecule type" value="Genomic_DNA"/>
</dbReference>
<accession>A0AA36HUR5</accession>
<keyword evidence="2" id="KW-1185">Reference proteome</keyword>
<dbReference type="AlphaFoldDB" id="A0AA36HUR5"/>
<evidence type="ECO:0000313" key="1">
    <source>
        <dbReference type="EMBL" id="CAJ1375724.1"/>
    </source>
</evidence>
<organism evidence="1 2">
    <name type="scientific">Effrenium voratum</name>
    <dbReference type="NCBI Taxonomy" id="2562239"/>
    <lineage>
        <taxon>Eukaryota</taxon>
        <taxon>Sar</taxon>
        <taxon>Alveolata</taxon>
        <taxon>Dinophyceae</taxon>
        <taxon>Suessiales</taxon>
        <taxon>Symbiodiniaceae</taxon>
        <taxon>Effrenium</taxon>
    </lineage>
</organism>
<protein>
    <submittedName>
        <fullName evidence="1">Uncharacterized protein</fullName>
    </submittedName>
</protein>
<gene>
    <name evidence="1" type="ORF">EVOR1521_LOCUS4946</name>
</gene>
<dbReference type="Proteomes" id="UP001178507">
    <property type="component" value="Unassembled WGS sequence"/>
</dbReference>